<name>A0AA85IUC9_TRIRE</name>
<dbReference type="SUPFAM" id="SSF53474">
    <property type="entry name" value="alpha/beta-Hydrolases"/>
    <property type="match status" value="1"/>
</dbReference>
<dbReference type="AlphaFoldDB" id="A0AA85IUC9"/>
<dbReference type="PANTHER" id="PTHR14189:SF0">
    <property type="entry name" value="PROTEIN PHOSPHATASE METHYLESTERASE 1"/>
    <property type="match status" value="1"/>
</dbReference>
<feature type="region of interest" description="Disordered" evidence="3">
    <location>
        <begin position="117"/>
        <end position="235"/>
    </location>
</feature>
<evidence type="ECO:0000313" key="4">
    <source>
        <dbReference type="Proteomes" id="UP000050795"/>
    </source>
</evidence>
<feature type="compositionally biased region" description="Acidic residues" evidence="3">
    <location>
        <begin position="131"/>
        <end position="142"/>
    </location>
</feature>
<evidence type="ECO:0008006" key="6">
    <source>
        <dbReference type="Google" id="ProtNLM"/>
    </source>
</evidence>
<feature type="compositionally biased region" description="Polar residues" evidence="3">
    <location>
        <begin position="144"/>
        <end position="156"/>
    </location>
</feature>
<organism evidence="4 5">
    <name type="scientific">Trichobilharzia regenti</name>
    <name type="common">Nasal bird schistosome</name>
    <dbReference type="NCBI Taxonomy" id="157069"/>
    <lineage>
        <taxon>Eukaryota</taxon>
        <taxon>Metazoa</taxon>
        <taxon>Spiralia</taxon>
        <taxon>Lophotrochozoa</taxon>
        <taxon>Platyhelminthes</taxon>
        <taxon>Trematoda</taxon>
        <taxon>Digenea</taxon>
        <taxon>Strigeidida</taxon>
        <taxon>Schistosomatoidea</taxon>
        <taxon>Schistosomatidae</taxon>
        <taxon>Trichobilharzia</taxon>
    </lineage>
</organism>
<feature type="compositionally biased region" description="Polar residues" evidence="3">
    <location>
        <begin position="173"/>
        <end position="191"/>
    </location>
</feature>
<dbReference type="WBParaSite" id="TREG1_105870.1">
    <property type="protein sequence ID" value="TREG1_105870.1"/>
    <property type="gene ID" value="TREG1_105870"/>
</dbReference>
<sequence length="336" mass="36582">MGGAVAVHVACKRTIPSLAGIVVIDVVEGTALSSLRGMTAFLSSRPQSFRSLPQAIEWSVRSMQIRNVNSARVSFPGQLKRISSGQTATSELDEGIAFISENVTSMPVNSVSDSQVSSVSRLSSQPLVENSESDEEGDECENFEVSTDVTGSQNASEHNHNSSELPKHANIDDSLQSEKQNHASLSSNISKATGGESHHPINNDNDSSNNNNNNDASSYSTPSHAPLATSSVSSQSNRSQYTWRIDLMKTQPFWQEWFSGLSKLFLSIPEPKLLLLADADRLDKDLMIGQMQGKFQVQLFPRTGHAVQEDAPDKVAECLARFLTREAIEKSISCQK</sequence>
<evidence type="ECO:0000256" key="2">
    <source>
        <dbReference type="ARBA" id="ARBA00022801"/>
    </source>
</evidence>
<dbReference type="InterPro" id="IPR029058">
    <property type="entry name" value="AB_hydrolase_fold"/>
</dbReference>
<keyword evidence="1" id="KW-0719">Serine esterase</keyword>
<feature type="compositionally biased region" description="Basic and acidic residues" evidence="3">
    <location>
        <begin position="157"/>
        <end position="171"/>
    </location>
</feature>
<dbReference type="Proteomes" id="UP000050795">
    <property type="component" value="Unassembled WGS sequence"/>
</dbReference>
<feature type="compositionally biased region" description="Low complexity" evidence="3">
    <location>
        <begin position="202"/>
        <end position="218"/>
    </location>
</feature>
<keyword evidence="4" id="KW-1185">Reference proteome</keyword>
<dbReference type="InterPro" id="IPR016812">
    <property type="entry name" value="PPase_methylesterase_euk"/>
</dbReference>
<reference evidence="4" key="1">
    <citation type="submission" date="2022-06" db="EMBL/GenBank/DDBJ databases">
        <authorList>
            <person name="Berger JAMES D."/>
            <person name="Berger JAMES D."/>
        </authorList>
    </citation>
    <scope>NUCLEOTIDE SEQUENCE [LARGE SCALE GENOMIC DNA]</scope>
</reference>
<dbReference type="Gene3D" id="3.40.50.1820">
    <property type="entry name" value="alpha/beta hydrolase"/>
    <property type="match status" value="2"/>
</dbReference>
<reference evidence="5" key="2">
    <citation type="submission" date="2023-11" db="UniProtKB">
        <authorList>
            <consortium name="WormBaseParasite"/>
        </authorList>
    </citation>
    <scope>IDENTIFICATION</scope>
</reference>
<proteinExistence type="predicted"/>
<evidence type="ECO:0000256" key="3">
    <source>
        <dbReference type="SAM" id="MobiDB-lite"/>
    </source>
</evidence>
<protein>
    <recommendedName>
        <fullName evidence="6">Protein phosphatase methylesterase-1</fullName>
    </recommendedName>
</protein>
<evidence type="ECO:0000313" key="5">
    <source>
        <dbReference type="WBParaSite" id="TREG1_105870.1"/>
    </source>
</evidence>
<dbReference type="PANTHER" id="PTHR14189">
    <property type="entry name" value="PROTEIN PHOSPHATASE METHYLESTERASE-1 RELATED"/>
    <property type="match status" value="1"/>
</dbReference>
<dbReference type="GO" id="GO:0051723">
    <property type="term" value="F:protein methylesterase activity"/>
    <property type="evidence" value="ECO:0007669"/>
    <property type="project" value="UniProtKB-EC"/>
</dbReference>
<keyword evidence="2" id="KW-0378">Hydrolase</keyword>
<accession>A0AA85IUC9</accession>
<evidence type="ECO:0000256" key="1">
    <source>
        <dbReference type="ARBA" id="ARBA00022487"/>
    </source>
</evidence>